<organism evidence="2">
    <name type="scientific">Anguilla anguilla</name>
    <name type="common">European freshwater eel</name>
    <name type="synonym">Muraena anguilla</name>
    <dbReference type="NCBI Taxonomy" id="7936"/>
    <lineage>
        <taxon>Eukaryota</taxon>
        <taxon>Metazoa</taxon>
        <taxon>Chordata</taxon>
        <taxon>Craniata</taxon>
        <taxon>Vertebrata</taxon>
        <taxon>Euteleostomi</taxon>
        <taxon>Actinopterygii</taxon>
        <taxon>Neopterygii</taxon>
        <taxon>Teleostei</taxon>
        <taxon>Anguilliformes</taxon>
        <taxon>Anguillidae</taxon>
        <taxon>Anguilla</taxon>
    </lineage>
</organism>
<dbReference type="EMBL" id="GBXM01094405">
    <property type="protein sequence ID" value="JAH14172.1"/>
    <property type="molecule type" value="Transcribed_RNA"/>
</dbReference>
<accession>A0A0E9QCB6</accession>
<sequence>MGWDNMERAEPQQDTGHYYWFLMVPLVLVIALSYVFFIRTLKPQAAQKMKYKWTRPIF</sequence>
<reference evidence="2" key="1">
    <citation type="submission" date="2014-11" db="EMBL/GenBank/DDBJ databases">
        <authorList>
            <person name="Amaro Gonzalez C."/>
        </authorList>
    </citation>
    <scope>NUCLEOTIDE SEQUENCE</scope>
</reference>
<feature type="transmembrane region" description="Helical" evidence="1">
    <location>
        <begin position="20"/>
        <end position="41"/>
    </location>
</feature>
<dbReference type="AlphaFoldDB" id="A0A0E9QCB6"/>
<name>A0A0E9QCB6_ANGAN</name>
<protein>
    <submittedName>
        <fullName evidence="2">Uncharacterized protein</fullName>
    </submittedName>
</protein>
<evidence type="ECO:0000313" key="2">
    <source>
        <dbReference type="EMBL" id="JAH14172.1"/>
    </source>
</evidence>
<keyword evidence="1" id="KW-0812">Transmembrane</keyword>
<reference evidence="2" key="2">
    <citation type="journal article" date="2015" name="Fish Shellfish Immunol.">
        <title>Early steps in the European eel (Anguilla anguilla)-Vibrio vulnificus interaction in the gills: Role of the RtxA13 toxin.</title>
        <authorList>
            <person name="Callol A."/>
            <person name="Pajuelo D."/>
            <person name="Ebbesson L."/>
            <person name="Teles M."/>
            <person name="MacKenzie S."/>
            <person name="Amaro C."/>
        </authorList>
    </citation>
    <scope>NUCLEOTIDE SEQUENCE</scope>
</reference>
<keyword evidence="1" id="KW-1133">Transmembrane helix</keyword>
<proteinExistence type="predicted"/>
<evidence type="ECO:0000256" key="1">
    <source>
        <dbReference type="SAM" id="Phobius"/>
    </source>
</evidence>
<keyword evidence="1" id="KW-0472">Membrane</keyword>